<name>A0ACC2ZH73_9PEZI</name>
<accession>A0ACC2ZH73</accession>
<protein>
    <submittedName>
        <fullName evidence="1">Uncharacterized protein</fullName>
    </submittedName>
</protein>
<proteinExistence type="predicted"/>
<organism evidence="1 2">
    <name type="scientific">Coniosporium tulheliwenetii</name>
    <dbReference type="NCBI Taxonomy" id="3383036"/>
    <lineage>
        <taxon>Eukaryota</taxon>
        <taxon>Fungi</taxon>
        <taxon>Dikarya</taxon>
        <taxon>Ascomycota</taxon>
        <taxon>Pezizomycotina</taxon>
        <taxon>Dothideomycetes</taxon>
        <taxon>Dothideomycetes incertae sedis</taxon>
        <taxon>Coniosporium</taxon>
    </lineage>
</organism>
<reference evidence="1" key="1">
    <citation type="submission" date="2022-10" db="EMBL/GenBank/DDBJ databases">
        <title>Culturing micro-colonial fungi from biological soil crusts in the Mojave desert and describing Neophaeococcomyces mojavensis, and introducing the new genera and species Taxawa tesnikishii.</title>
        <authorList>
            <person name="Kurbessoian T."/>
            <person name="Stajich J.E."/>
        </authorList>
    </citation>
    <scope>NUCLEOTIDE SEQUENCE</scope>
    <source>
        <strain evidence="1">JES_115</strain>
    </source>
</reference>
<keyword evidence="2" id="KW-1185">Reference proteome</keyword>
<gene>
    <name evidence="1" type="ORF">H2199_002408</name>
</gene>
<dbReference type="EMBL" id="JAPDRP010000006">
    <property type="protein sequence ID" value="KAJ9646359.1"/>
    <property type="molecule type" value="Genomic_DNA"/>
</dbReference>
<dbReference type="Proteomes" id="UP001172680">
    <property type="component" value="Unassembled WGS sequence"/>
</dbReference>
<evidence type="ECO:0000313" key="1">
    <source>
        <dbReference type="EMBL" id="KAJ9646359.1"/>
    </source>
</evidence>
<comment type="caution">
    <text evidence="1">The sequence shown here is derived from an EMBL/GenBank/DDBJ whole genome shotgun (WGS) entry which is preliminary data.</text>
</comment>
<evidence type="ECO:0000313" key="2">
    <source>
        <dbReference type="Proteomes" id="UP001172680"/>
    </source>
</evidence>
<sequence length="376" mass="42473">MSIRSVRLLKYIPSRQRPHSGPFKRDVHLRLNAFVVRQQKRTIFSDVIPAVLVPPVVFGGLALTLWFYKCSMMVLFQNKIIYMPSVPPFSRREKIADYANICKPITWEEKRIRSLDGTEIALCVGGIKGSEESSNREVIVLYFQGNASSLPPRLPSLSNILKALNHQPTSPHSQTHYRIVALSYRGFWTSRGRASQKGIEQDATAALAWVQETYGDQSHDVRLILWGQSIGAGVATDAAARYLQQPPSSARHLEVRGLILETPFVSVRNMLVALYPQKWLPYRYLWPFLRNWWDSEAALRSIAEKKQPGDMPILLVAASRDEVVPPDQADQLERLCRELGLQVRRKDVPGALHTEAMAKREGQVAVVELLKNVGTS</sequence>